<keyword evidence="5" id="KW-1185">Reference proteome</keyword>
<dbReference type="EMBL" id="CP097463">
    <property type="protein sequence ID" value="WAX55459.1"/>
    <property type="molecule type" value="Genomic_DNA"/>
</dbReference>
<evidence type="ECO:0000256" key="3">
    <source>
        <dbReference type="ARBA" id="ARBA00022845"/>
    </source>
</evidence>
<evidence type="ECO:0000256" key="2">
    <source>
        <dbReference type="ARBA" id="ARBA00022795"/>
    </source>
</evidence>
<dbReference type="InterPro" id="IPR024046">
    <property type="entry name" value="Flagellar_assmbl_FliW_dom_sf"/>
</dbReference>
<dbReference type="InterPro" id="IPR003775">
    <property type="entry name" value="Flagellar_assembly_factor_FliW"/>
</dbReference>
<accession>A0ABY7JSZ3</accession>
<dbReference type="Gene3D" id="2.30.290.10">
    <property type="entry name" value="BH3618-like"/>
    <property type="match status" value="1"/>
</dbReference>
<keyword evidence="4" id="KW-0282">Flagellum</keyword>
<dbReference type="SUPFAM" id="SSF141457">
    <property type="entry name" value="BH3618-like"/>
    <property type="match status" value="1"/>
</dbReference>
<name>A0ABY7JSZ3_9ACTN</name>
<dbReference type="Proteomes" id="UP001164693">
    <property type="component" value="Chromosome"/>
</dbReference>
<dbReference type="Pfam" id="PF02623">
    <property type="entry name" value="FliW"/>
    <property type="match status" value="1"/>
</dbReference>
<dbReference type="PANTHER" id="PTHR39190">
    <property type="entry name" value="FLAGELLAR ASSEMBLY FACTOR FLIW"/>
    <property type="match status" value="1"/>
</dbReference>
<protein>
    <submittedName>
        <fullName evidence="4">Flagellar assembly protein FliW</fullName>
    </submittedName>
</protein>
<keyword evidence="3" id="KW-0810">Translation regulation</keyword>
<reference evidence="4" key="1">
    <citation type="submission" date="2022-05" db="EMBL/GenBank/DDBJ databases">
        <title>Jatrophihabitans sp. SB3-54 whole genome sequence.</title>
        <authorList>
            <person name="Suh M.K."/>
            <person name="Eom M.K."/>
            <person name="Kim J.S."/>
            <person name="Kim H.S."/>
            <person name="Do H.E."/>
            <person name="Shin Y.K."/>
            <person name="Lee J.-S."/>
        </authorList>
    </citation>
    <scope>NUCLEOTIDE SEQUENCE</scope>
    <source>
        <strain evidence="4">SB3-54</strain>
    </source>
</reference>
<dbReference type="PANTHER" id="PTHR39190:SF1">
    <property type="entry name" value="FLAGELLAR ASSEMBLY FACTOR FLIW"/>
    <property type="match status" value="1"/>
</dbReference>
<evidence type="ECO:0000313" key="5">
    <source>
        <dbReference type="Proteomes" id="UP001164693"/>
    </source>
</evidence>
<proteinExistence type="predicted"/>
<keyword evidence="1" id="KW-0963">Cytoplasm</keyword>
<evidence type="ECO:0000256" key="1">
    <source>
        <dbReference type="ARBA" id="ARBA00022490"/>
    </source>
</evidence>
<dbReference type="RefSeq" id="WP_269441971.1">
    <property type="nucleotide sequence ID" value="NZ_CP097463.1"/>
</dbReference>
<gene>
    <name evidence="4" type="ORF">M6B22_12985</name>
</gene>
<keyword evidence="4" id="KW-0966">Cell projection</keyword>
<sequence>MMERTRQLHFVEPLPGFAGEDEYTLEPIDPRGLLFSLRAVNEPSLRFVLTPADAFFDDYHPDVAGAVAPVLGGEDISLLLVLTLGAGLADATANLRAPIAVSASTGRAVQVVIDDETLPMRERIVRQ</sequence>
<keyword evidence="2" id="KW-1005">Bacterial flagellum biogenesis</keyword>
<keyword evidence="4" id="KW-0969">Cilium</keyword>
<evidence type="ECO:0000313" key="4">
    <source>
        <dbReference type="EMBL" id="WAX55459.1"/>
    </source>
</evidence>
<organism evidence="4 5">
    <name type="scientific">Jatrophihabitans cynanchi</name>
    <dbReference type="NCBI Taxonomy" id="2944128"/>
    <lineage>
        <taxon>Bacteria</taxon>
        <taxon>Bacillati</taxon>
        <taxon>Actinomycetota</taxon>
        <taxon>Actinomycetes</taxon>
        <taxon>Jatrophihabitantales</taxon>
        <taxon>Jatrophihabitantaceae</taxon>
        <taxon>Jatrophihabitans</taxon>
    </lineage>
</organism>